<keyword evidence="2" id="KW-1185">Reference proteome</keyword>
<protein>
    <submittedName>
        <fullName evidence="1">Uncharacterized protein</fullName>
    </submittedName>
</protein>
<dbReference type="AlphaFoldDB" id="A0A371JUW2"/>
<dbReference type="Proteomes" id="UP000261828">
    <property type="component" value="Unassembled WGS sequence"/>
</dbReference>
<comment type="caution">
    <text evidence="1">The sequence shown here is derived from an EMBL/GenBank/DDBJ whole genome shotgun (WGS) entry which is preliminary data.</text>
</comment>
<proteinExistence type="predicted"/>
<sequence length="260" mass="30157">MGVRELLRYLEKLEIGLSSFSYEELGIVEAGELKKSFEVFKNGLEDKVFGISEVRQLDQICQEMGIEPSSSNKLLERPQKQLKPSEKLFSLIQSFENTKLTKEQKELVAQLKSVAGDLEKSQDMANPDEVARMEIKVLETRISSQKVNLKPVLEECMGQMELLEEFIRIYKQNILEFIGSLKLNQEMQNLKGIQVACQKVMPSLRMMNTVELLDIVKQMDTTCKSDKDYKYLKFLYDHFLMEYPKVESLLDYEIKALKNM</sequence>
<gene>
    <name evidence="1" type="ORF">DX873_05475</name>
</gene>
<dbReference type="OrthoDB" id="1442255at2"/>
<dbReference type="EMBL" id="QTJX01000001">
    <property type="protein sequence ID" value="RDY61605.1"/>
    <property type="molecule type" value="Genomic_DNA"/>
</dbReference>
<evidence type="ECO:0000313" key="1">
    <source>
        <dbReference type="EMBL" id="RDY61605.1"/>
    </source>
</evidence>
<dbReference type="RefSeq" id="WP_116183486.1">
    <property type="nucleotide sequence ID" value="NZ_QTJX01000001.1"/>
</dbReference>
<accession>A0A371JUW2</accession>
<evidence type="ECO:0000313" key="2">
    <source>
        <dbReference type="Proteomes" id="UP000261828"/>
    </source>
</evidence>
<name>A0A371JUW2_9FLAO</name>
<organism evidence="1 2">
    <name type="scientific">Flagellimonas nanhaiensis</name>
    <dbReference type="NCBI Taxonomy" id="2292706"/>
    <lineage>
        <taxon>Bacteria</taxon>
        <taxon>Pseudomonadati</taxon>
        <taxon>Bacteroidota</taxon>
        <taxon>Flavobacteriia</taxon>
        <taxon>Flavobacteriales</taxon>
        <taxon>Flavobacteriaceae</taxon>
        <taxon>Flagellimonas</taxon>
    </lineage>
</organism>
<reference evidence="1 2" key="1">
    <citation type="submission" date="2018-08" db="EMBL/GenBank/DDBJ databases">
        <title>Muricauda nanhaiensis sp. nov., isolated from seawater of the South China Sea.</title>
        <authorList>
            <person name="Dang Y."/>
        </authorList>
    </citation>
    <scope>NUCLEOTIDE SEQUENCE [LARGE SCALE GENOMIC DNA]</scope>
    <source>
        <strain evidence="1 2">SM1704</strain>
    </source>
</reference>